<dbReference type="EMBL" id="JOJR01000030">
    <property type="protein sequence ID" value="RCN49685.1"/>
    <property type="molecule type" value="Genomic_DNA"/>
</dbReference>
<feature type="region of interest" description="Disordered" evidence="1">
    <location>
        <begin position="274"/>
        <end position="298"/>
    </location>
</feature>
<sequence length="298" mass="34196">MKFAIKQGCLHKIRPVIRLLLVYTTPPFQDDSCWQTQHRIPPEVQPPQIGKISIPEFADQHEVHRTVIVNKPQSYQKVKWNEFPEEVTPEIGVAPKVATQEWKPVNQVGENLNQISGSLESVFLKENIELQRSLYRPGKIAKAWPPPQEEIVKEAQPVRIVKAGDDQGWIQQDQNDVIRSAAWQRNTKIDRVWPPPEGEHALSGYQGPKHMPSVQWPPVESEQHEREQVEVLQKHIPTKKMEYQWPPPPPVYQEAISSVIENGEPVVSGQQTTTVTKTQTMPQPVQRQQQTTMRTVRA</sequence>
<comment type="caution">
    <text evidence="2">The sequence shown here is derived from an EMBL/GenBank/DDBJ whole genome shotgun (WGS) entry which is preliminary data.</text>
</comment>
<evidence type="ECO:0000256" key="1">
    <source>
        <dbReference type="SAM" id="MobiDB-lite"/>
    </source>
</evidence>
<organism evidence="2 3">
    <name type="scientific">Ancylostoma caninum</name>
    <name type="common">Dog hookworm</name>
    <dbReference type="NCBI Taxonomy" id="29170"/>
    <lineage>
        <taxon>Eukaryota</taxon>
        <taxon>Metazoa</taxon>
        <taxon>Ecdysozoa</taxon>
        <taxon>Nematoda</taxon>
        <taxon>Chromadorea</taxon>
        <taxon>Rhabditida</taxon>
        <taxon>Rhabditina</taxon>
        <taxon>Rhabditomorpha</taxon>
        <taxon>Strongyloidea</taxon>
        <taxon>Ancylostomatidae</taxon>
        <taxon>Ancylostomatinae</taxon>
        <taxon>Ancylostoma</taxon>
    </lineage>
</organism>
<dbReference type="AlphaFoldDB" id="A0A368H318"/>
<accession>A0A368H318</accession>
<dbReference type="Proteomes" id="UP000252519">
    <property type="component" value="Unassembled WGS sequence"/>
</dbReference>
<evidence type="ECO:0000313" key="2">
    <source>
        <dbReference type="EMBL" id="RCN49685.1"/>
    </source>
</evidence>
<evidence type="ECO:0000313" key="3">
    <source>
        <dbReference type="Proteomes" id="UP000252519"/>
    </source>
</evidence>
<gene>
    <name evidence="2" type="ORF">ANCCAN_04141</name>
</gene>
<reference evidence="2 3" key="1">
    <citation type="submission" date="2014-10" db="EMBL/GenBank/DDBJ databases">
        <title>Draft genome of the hookworm Ancylostoma caninum.</title>
        <authorList>
            <person name="Mitreva M."/>
        </authorList>
    </citation>
    <scope>NUCLEOTIDE SEQUENCE [LARGE SCALE GENOMIC DNA]</scope>
    <source>
        <strain evidence="2 3">Baltimore</strain>
    </source>
</reference>
<proteinExistence type="predicted"/>
<dbReference type="STRING" id="29170.A0A368H318"/>
<dbReference type="OrthoDB" id="5875553at2759"/>
<keyword evidence="3" id="KW-1185">Reference proteome</keyword>
<protein>
    <submittedName>
        <fullName evidence="2">Uncharacterized protein</fullName>
    </submittedName>
</protein>
<name>A0A368H318_ANCCA</name>